<organism evidence="4 5">
    <name type="scientific">Candidatus Portnoybacteria bacterium CG10_big_fil_rev_8_21_14_0_10_44_7</name>
    <dbReference type="NCBI Taxonomy" id="1974816"/>
    <lineage>
        <taxon>Bacteria</taxon>
        <taxon>Candidatus Portnoyibacteriota</taxon>
    </lineage>
</organism>
<name>A0A2M8KI57_9BACT</name>
<dbReference type="NCBIfam" id="NF000868">
    <property type="entry name" value="PRK00080.1"/>
    <property type="match status" value="1"/>
</dbReference>
<dbReference type="EMBL" id="PFEA01000054">
    <property type="protein sequence ID" value="PJE59599.1"/>
    <property type="molecule type" value="Genomic_DNA"/>
</dbReference>
<dbReference type="Gene3D" id="3.40.50.300">
    <property type="entry name" value="P-loop containing nucleotide triphosphate hydrolases"/>
    <property type="match status" value="1"/>
</dbReference>
<dbReference type="InterPro" id="IPR027417">
    <property type="entry name" value="P-loop_NTPase"/>
</dbReference>
<dbReference type="HAMAP" id="MF_00016">
    <property type="entry name" value="DNA_HJ_migration_RuvB"/>
    <property type="match status" value="1"/>
</dbReference>
<dbReference type="PANTHER" id="PTHR42848:SF1">
    <property type="entry name" value="HOLLIDAY JUNCTION BRANCH MIGRATION COMPLEX SUBUNIT RUVB"/>
    <property type="match status" value="1"/>
</dbReference>
<sequence>MEKNTDPKQKDEDKVLDITLRPRSLSEYQGQEQIKQNLQILIDAARQRREPIEHILLCGAAGLGKTTLSHVIAREMGVGVRVTSGPAVERSGDLASILTNLGEGEILFIDECHRLNKTIEEVLYPAMEDFKIDIIIGKGPSARTLELELPKFTLIAATTRIGLLSSPLRSRFGVTFRLDFYQDREIERIIKRSAKILSVPIDSAAITFLARCARRTPRVANRLLKRARDLAQVKN</sequence>
<feature type="non-terminal residue" evidence="4">
    <location>
        <position position="235"/>
    </location>
</feature>
<dbReference type="Gene3D" id="1.10.8.60">
    <property type="match status" value="1"/>
</dbReference>
<dbReference type="Pfam" id="PF05496">
    <property type="entry name" value="RuvB_N"/>
    <property type="match status" value="1"/>
</dbReference>
<feature type="domain" description="AAA+ ATPase" evidence="3">
    <location>
        <begin position="51"/>
        <end position="184"/>
    </location>
</feature>
<dbReference type="GO" id="GO:0005524">
    <property type="term" value="F:ATP binding"/>
    <property type="evidence" value="ECO:0007669"/>
    <property type="project" value="UniProtKB-KW"/>
</dbReference>
<dbReference type="SMART" id="SM00382">
    <property type="entry name" value="AAA"/>
    <property type="match status" value="1"/>
</dbReference>
<comment type="caution">
    <text evidence="4">The sequence shown here is derived from an EMBL/GenBank/DDBJ whole genome shotgun (WGS) entry which is preliminary data.</text>
</comment>
<dbReference type="Proteomes" id="UP000231086">
    <property type="component" value="Unassembled WGS sequence"/>
</dbReference>
<dbReference type="InterPro" id="IPR003593">
    <property type="entry name" value="AAA+_ATPase"/>
</dbReference>
<protein>
    <submittedName>
        <fullName evidence="4">Holliday junction branch migration DNA helicase RuvB</fullName>
    </submittedName>
</protein>
<dbReference type="InterPro" id="IPR004605">
    <property type="entry name" value="DNA_helicase_Holl-junc_RuvB"/>
</dbReference>
<dbReference type="GO" id="GO:0006310">
    <property type="term" value="P:DNA recombination"/>
    <property type="evidence" value="ECO:0007669"/>
    <property type="project" value="InterPro"/>
</dbReference>
<evidence type="ECO:0000259" key="3">
    <source>
        <dbReference type="SMART" id="SM00382"/>
    </source>
</evidence>
<reference evidence="5" key="1">
    <citation type="submission" date="2017-09" db="EMBL/GenBank/DDBJ databases">
        <title>Depth-based differentiation of microbial function through sediment-hosted aquifers and enrichment of novel symbionts in the deep terrestrial subsurface.</title>
        <authorList>
            <person name="Probst A.J."/>
            <person name="Ladd B."/>
            <person name="Jarett J.K."/>
            <person name="Geller-Mcgrath D.E."/>
            <person name="Sieber C.M.K."/>
            <person name="Emerson J.B."/>
            <person name="Anantharaman K."/>
            <person name="Thomas B.C."/>
            <person name="Malmstrom R."/>
            <person name="Stieglmeier M."/>
            <person name="Klingl A."/>
            <person name="Woyke T."/>
            <person name="Ryan C.M."/>
            <person name="Banfield J.F."/>
        </authorList>
    </citation>
    <scope>NUCLEOTIDE SEQUENCE [LARGE SCALE GENOMIC DNA]</scope>
</reference>
<dbReference type="PANTHER" id="PTHR42848">
    <property type="match status" value="1"/>
</dbReference>
<proteinExistence type="inferred from homology"/>
<dbReference type="InterPro" id="IPR041445">
    <property type="entry name" value="AAA_lid_4"/>
</dbReference>
<keyword evidence="4" id="KW-0378">Hydrolase</keyword>
<evidence type="ECO:0000313" key="5">
    <source>
        <dbReference type="Proteomes" id="UP000231086"/>
    </source>
</evidence>
<keyword evidence="2" id="KW-0067">ATP-binding</keyword>
<evidence type="ECO:0000256" key="2">
    <source>
        <dbReference type="ARBA" id="ARBA00022840"/>
    </source>
</evidence>
<dbReference type="GO" id="GO:0003677">
    <property type="term" value="F:DNA binding"/>
    <property type="evidence" value="ECO:0007669"/>
    <property type="project" value="InterPro"/>
</dbReference>
<dbReference type="AlphaFoldDB" id="A0A2M8KI57"/>
<dbReference type="GO" id="GO:0006281">
    <property type="term" value="P:DNA repair"/>
    <property type="evidence" value="ECO:0007669"/>
    <property type="project" value="InterPro"/>
</dbReference>
<gene>
    <name evidence="4" type="ORF">COU85_02850</name>
</gene>
<dbReference type="Pfam" id="PF17864">
    <property type="entry name" value="AAA_lid_4"/>
    <property type="match status" value="1"/>
</dbReference>
<dbReference type="SUPFAM" id="SSF52540">
    <property type="entry name" value="P-loop containing nucleoside triphosphate hydrolases"/>
    <property type="match status" value="1"/>
</dbReference>
<keyword evidence="1" id="KW-0547">Nucleotide-binding</keyword>
<evidence type="ECO:0000256" key="1">
    <source>
        <dbReference type="ARBA" id="ARBA00022741"/>
    </source>
</evidence>
<dbReference type="InterPro" id="IPR008824">
    <property type="entry name" value="RuvB-like_N"/>
</dbReference>
<evidence type="ECO:0000313" key="4">
    <source>
        <dbReference type="EMBL" id="PJE59599.1"/>
    </source>
</evidence>
<keyword evidence="4" id="KW-0347">Helicase</keyword>
<accession>A0A2M8KI57</accession>
<dbReference type="NCBIfam" id="TIGR00635">
    <property type="entry name" value="ruvB"/>
    <property type="match status" value="1"/>
</dbReference>
<dbReference type="GO" id="GO:0009378">
    <property type="term" value="F:four-way junction helicase activity"/>
    <property type="evidence" value="ECO:0007669"/>
    <property type="project" value="InterPro"/>
</dbReference>
<dbReference type="CDD" id="cd00009">
    <property type="entry name" value="AAA"/>
    <property type="match status" value="1"/>
</dbReference>